<dbReference type="Pfam" id="PF13393">
    <property type="entry name" value="tRNA-synt_His"/>
    <property type="match status" value="1"/>
</dbReference>
<dbReference type="InterPro" id="IPR004516">
    <property type="entry name" value="HisRS/HisZ"/>
</dbReference>
<dbReference type="PANTHER" id="PTHR43707">
    <property type="entry name" value="HISTIDYL-TRNA SYNTHETASE"/>
    <property type="match status" value="1"/>
</dbReference>
<dbReference type="InterPro" id="IPR045864">
    <property type="entry name" value="aa-tRNA-synth_II/BPL/LPL"/>
</dbReference>
<evidence type="ECO:0000256" key="5">
    <source>
        <dbReference type="ARBA" id="ARBA00022840"/>
    </source>
</evidence>
<dbReference type="HAMAP" id="MF_00127">
    <property type="entry name" value="His_tRNA_synth"/>
    <property type="match status" value="1"/>
</dbReference>
<protein>
    <recommendedName>
        <fullName evidence="9">Histidine--tRNA ligase</fullName>
        <ecNumber evidence="9">6.1.1.21</ecNumber>
    </recommendedName>
    <alternativeName>
        <fullName evidence="9">Histidyl-tRNA synthetase</fullName>
        <shortName evidence="9">HisRS</shortName>
    </alternativeName>
</protein>
<dbReference type="InterPro" id="IPR041715">
    <property type="entry name" value="HisRS-like_core"/>
</dbReference>
<evidence type="ECO:0000313" key="11">
    <source>
        <dbReference type="EMBL" id="MFD1411864.1"/>
    </source>
</evidence>
<dbReference type="PIRSF" id="PIRSF001549">
    <property type="entry name" value="His-tRNA_synth"/>
    <property type="match status" value="1"/>
</dbReference>
<keyword evidence="2 9" id="KW-0963">Cytoplasm</keyword>
<dbReference type="SUPFAM" id="SSF52954">
    <property type="entry name" value="Class II aaRS ABD-related"/>
    <property type="match status" value="1"/>
</dbReference>
<dbReference type="InterPro" id="IPR004154">
    <property type="entry name" value="Anticodon-bd"/>
</dbReference>
<accession>A0ABW4BNP7</accession>
<comment type="subcellular location">
    <subcellularLocation>
        <location evidence="9">Cytoplasm</location>
    </subcellularLocation>
</comment>
<dbReference type="NCBIfam" id="TIGR00442">
    <property type="entry name" value="hisS"/>
    <property type="match status" value="1"/>
</dbReference>
<evidence type="ECO:0000256" key="2">
    <source>
        <dbReference type="ARBA" id="ARBA00022490"/>
    </source>
</evidence>
<dbReference type="EC" id="6.1.1.21" evidence="9"/>
<dbReference type="InterPro" id="IPR015807">
    <property type="entry name" value="His-tRNA-ligase"/>
</dbReference>
<evidence type="ECO:0000256" key="3">
    <source>
        <dbReference type="ARBA" id="ARBA00022598"/>
    </source>
</evidence>
<dbReference type="PANTHER" id="PTHR43707:SF1">
    <property type="entry name" value="HISTIDINE--TRNA LIGASE, MITOCHONDRIAL-RELATED"/>
    <property type="match status" value="1"/>
</dbReference>
<evidence type="ECO:0000313" key="12">
    <source>
        <dbReference type="Proteomes" id="UP001597191"/>
    </source>
</evidence>
<evidence type="ECO:0000256" key="8">
    <source>
        <dbReference type="ARBA" id="ARBA00047639"/>
    </source>
</evidence>
<dbReference type="RefSeq" id="WP_125649717.1">
    <property type="nucleotide sequence ID" value="NZ_JBHTOH010000089.1"/>
</dbReference>
<comment type="caution">
    <text evidence="11">The sequence shown here is derived from an EMBL/GenBank/DDBJ whole genome shotgun (WGS) entry which is preliminary data.</text>
</comment>
<keyword evidence="12" id="KW-1185">Reference proteome</keyword>
<keyword evidence="3 9" id="KW-0436">Ligase</keyword>
<proteinExistence type="inferred from homology"/>
<keyword evidence="5 9" id="KW-0067">ATP-binding</keyword>
<dbReference type="CDD" id="cd00773">
    <property type="entry name" value="HisRS-like_core"/>
    <property type="match status" value="1"/>
</dbReference>
<evidence type="ECO:0000256" key="1">
    <source>
        <dbReference type="ARBA" id="ARBA00008226"/>
    </source>
</evidence>
<gene>
    <name evidence="9 11" type="primary">hisS</name>
    <name evidence="11" type="ORF">ACFQ4R_09735</name>
</gene>
<dbReference type="Pfam" id="PF03129">
    <property type="entry name" value="HGTP_anticodon"/>
    <property type="match status" value="1"/>
</dbReference>
<evidence type="ECO:0000256" key="9">
    <source>
        <dbReference type="HAMAP-Rule" id="MF_00127"/>
    </source>
</evidence>
<dbReference type="CDD" id="cd00859">
    <property type="entry name" value="HisRS_anticodon"/>
    <property type="match status" value="1"/>
</dbReference>
<dbReference type="Gene3D" id="3.30.930.10">
    <property type="entry name" value="Bira Bifunctional Protein, Domain 2"/>
    <property type="match status" value="1"/>
</dbReference>
<evidence type="ECO:0000259" key="10">
    <source>
        <dbReference type="PROSITE" id="PS50862"/>
    </source>
</evidence>
<reference evidence="12" key="1">
    <citation type="journal article" date="2019" name="Int. J. Syst. Evol. Microbiol.">
        <title>The Global Catalogue of Microorganisms (GCM) 10K type strain sequencing project: providing services to taxonomists for standard genome sequencing and annotation.</title>
        <authorList>
            <consortium name="The Broad Institute Genomics Platform"/>
            <consortium name="The Broad Institute Genome Sequencing Center for Infectious Disease"/>
            <person name="Wu L."/>
            <person name="Ma J."/>
        </authorList>
    </citation>
    <scope>NUCLEOTIDE SEQUENCE [LARGE SCALE GENOMIC DNA]</scope>
    <source>
        <strain evidence="12">CCM 8937</strain>
    </source>
</reference>
<evidence type="ECO:0000256" key="7">
    <source>
        <dbReference type="ARBA" id="ARBA00023146"/>
    </source>
</evidence>
<evidence type="ECO:0000256" key="6">
    <source>
        <dbReference type="ARBA" id="ARBA00022917"/>
    </source>
</evidence>
<keyword evidence="7 9" id="KW-0030">Aminoacyl-tRNA synthetase</keyword>
<dbReference type="InterPro" id="IPR033656">
    <property type="entry name" value="HisRS_anticodon"/>
</dbReference>
<organism evidence="11 12">
    <name type="scientific">Lapidilactobacillus gannanensis</name>
    <dbReference type="NCBI Taxonomy" id="2486002"/>
    <lineage>
        <taxon>Bacteria</taxon>
        <taxon>Bacillati</taxon>
        <taxon>Bacillota</taxon>
        <taxon>Bacilli</taxon>
        <taxon>Lactobacillales</taxon>
        <taxon>Lactobacillaceae</taxon>
        <taxon>Lapidilactobacillus</taxon>
    </lineage>
</organism>
<dbReference type="Proteomes" id="UP001597191">
    <property type="component" value="Unassembled WGS sequence"/>
</dbReference>
<comment type="subunit">
    <text evidence="9">Homodimer.</text>
</comment>
<evidence type="ECO:0000256" key="4">
    <source>
        <dbReference type="ARBA" id="ARBA00022741"/>
    </source>
</evidence>
<dbReference type="PROSITE" id="PS50862">
    <property type="entry name" value="AA_TRNA_LIGASE_II"/>
    <property type="match status" value="1"/>
</dbReference>
<name>A0ABW4BNP7_9LACO</name>
<dbReference type="GO" id="GO:0004821">
    <property type="term" value="F:histidine-tRNA ligase activity"/>
    <property type="evidence" value="ECO:0007669"/>
    <property type="project" value="UniProtKB-EC"/>
</dbReference>
<dbReference type="SUPFAM" id="SSF55681">
    <property type="entry name" value="Class II aaRS and biotin synthetases"/>
    <property type="match status" value="1"/>
</dbReference>
<dbReference type="InterPro" id="IPR036621">
    <property type="entry name" value="Anticodon-bd_dom_sf"/>
</dbReference>
<dbReference type="InterPro" id="IPR006195">
    <property type="entry name" value="aa-tRNA-synth_II"/>
</dbReference>
<dbReference type="EMBL" id="JBHTOH010000089">
    <property type="protein sequence ID" value="MFD1411864.1"/>
    <property type="molecule type" value="Genomic_DNA"/>
</dbReference>
<sequence length="432" mass="48456">MRYQKPKGTADILPADSHQWQYVENKAQEIFSTYDFHEIRTPIFESYDVFERSSGESSDVVSKEMYDFDDKGGRHIALRPEGTAGVVRAYVENKLFGPEQVKPYKVYYHGPMFRYERPQSGRLRQFHQIGVEAFGASSPALDVEVISMALEFLRSLKLSGLKLEINSLGDSATREKYHQALVDYLTPLADQLSEDSQRRLQTNPLRILDSKDAHDQELVANAPSIIDYLTPESQAHFAAVKAGLSGLGIDYEVDSTMVRGLDYYTDTIFEIMVKSPAFNNSEMTVIAGGRYDGLVEEFGGPAEPGIGFGIGVERLLLLLDQDQMPVQPKLDFYLAKVGDDVQVPALRILQEIRRCGFSADQDYLDRKIKGQFKSATRLDARFVITVGESELASGEVPVKDLATGEQVQVKLSDLENDFQAVYQQLMQQFGGK</sequence>
<keyword evidence="6 9" id="KW-0648">Protein biosynthesis</keyword>
<comment type="catalytic activity">
    <reaction evidence="8 9">
        <text>tRNA(His) + L-histidine + ATP = L-histidyl-tRNA(His) + AMP + diphosphate + H(+)</text>
        <dbReference type="Rhea" id="RHEA:17313"/>
        <dbReference type="Rhea" id="RHEA-COMP:9665"/>
        <dbReference type="Rhea" id="RHEA-COMP:9689"/>
        <dbReference type="ChEBI" id="CHEBI:15378"/>
        <dbReference type="ChEBI" id="CHEBI:30616"/>
        <dbReference type="ChEBI" id="CHEBI:33019"/>
        <dbReference type="ChEBI" id="CHEBI:57595"/>
        <dbReference type="ChEBI" id="CHEBI:78442"/>
        <dbReference type="ChEBI" id="CHEBI:78527"/>
        <dbReference type="ChEBI" id="CHEBI:456215"/>
        <dbReference type="EC" id="6.1.1.21"/>
    </reaction>
</comment>
<comment type="similarity">
    <text evidence="1 9">Belongs to the class-II aminoacyl-tRNA synthetase family.</text>
</comment>
<feature type="domain" description="Aminoacyl-transfer RNA synthetases class-II family profile" evidence="10">
    <location>
        <begin position="23"/>
        <end position="328"/>
    </location>
</feature>
<dbReference type="Gene3D" id="3.40.50.800">
    <property type="entry name" value="Anticodon-binding domain"/>
    <property type="match status" value="1"/>
</dbReference>
<keyword evidence="4 9" id="KW-0547">Nucleotide-binding</keyword>